<dbReference type="GeneID" id="106467359"/>
<evidence type="ECO:0000259" key="12">
    <source>
        <dbReference type="PROSITE" id="PS51698"/>
    </source>
</evidence>
<evidence type="ECO:0000256" key="6">
    <source>
        <dbReference type="ARBA" id="ARBA00022490"/>
    </source>
</evidence>
<sequence length="991" mass="113831">MSDQDISNNPFVSLFPSLNEAKQFRNSTSNFLPADIGLNDRSSSLSEKQLSKEEVLHHKNEHNDQVGQLHEYSEASEDYSVKEIVKKIELSYILEEIFRITLDRGLSTDPKRPTHCVYLEELHNVVADQNWLDLDNMPQAVFERLMLNDPAKSIVSTRGGVSDRIAEEEAGIKDVLLYLYLCYHRLFISKKKLEDNIYKQLNQVILSQSATSLCHSEIYPHAKCSKELIELIQDYSAKPGHMETLNQYITSLASYVSEQNKSGEEDMTLLDAFSGSFETLRRCFLNMSLVDRNLFICIDTLRYFACSTDLAEALLDFSLPRNNTSAQAYQFSLLGAPLAISCLPRMESEQYEFFEHPSRTTQQEHKITEQNIWMPLRSVTTQMHQIFYLLLRSSPEVRHKTMKWIGDCLHANSERSKLWNFHFEEVFGSVQASDGFMLNFGSVLLRLCKPFSLPDSPKILKVNPTYCAAEASGDGEAKNKNLHLRGMMKFLSLKAALLEPETLSLMLQFHLTTAAWLCQVGVYENSTELEPLTFPLPSSVPEALKCIPEFVIHNVTDCTIFIKRFSPTSFEEVGPMLGHLLNLVLVFMGSPERINNPHLRAKLAEILEALMPPRDQERYEGLLVSCTQREKMFKEFPNIIHLVPTLLHVFISIEMTGHNVAFEEKFQYRRPMYIVLYYLWKIEVHKEKIKQLAIEAEEKVENADVPLFLRFINLLINDAIFLLDEALSLMAKIKELQIKRDSGEWNSLPTRYRQQNEENFHHLGLLARFHNVMSNETIYTLKWLTSEITSIFCHPSMVHRIASMLNYFLLHLVGPKKKNLKVKDLGEYDFKPHQLVQDICEIYLHLGATIGPTSRAFCLAVIQDGRSYSTSLFPQAQVVLHKIGKSILATDLEQLHEAIQKLAVDQKRDDEATADAPEEFLDPIMNTLMEDPVILPSSRVRVDRSTIARHLLSDQSDPFNRSPLSMDMVIPDPELKQKIQEWLEKQRRVSS</sequence>
<comment type="function">
    <text evidence="10">Ubiquitin-protein ligase that probably functions as an E3 ligase in conjunction with specific E1 and E2 ligases. May also function as an E4 ligase mediating the assembly of polyubiquitin chains on substrates ubiquitinated by another E3 ubiquitin ligase. Mediates 'Lys-48'-linked polyubiquitination of substrates.</text>
</comment>
<evidence type="ECO:0000256" key="11">
    <source>
        <dbReference type="ARBA" id="ARBA00040077"/>
    </source>
</evidence>
<dbReference type="Pfam" id="PF04564">
    <property type="entry name" value="U-box"/>
    <property type="match status" value="1"/>
</dbReference>
<dbReference type="InterPro" id="IPR019474">
    <property type="entry name" value="Ub_conjug_fac_E4_core"/>
</dbReference>
<dbReference type="EC" id="2.3.2.27" evidence="5"/>
<evidence type="ECO:0000256" key="1">
    <source>
        <dbReference type="ARBA" id="ARBA00000900"/>
    </source>
</evidence>
<dbReference type="InterPro" id="IPR013083">
    <property type="entry name" value="Znf_RING/FYVE/PHD"/>
</dbReference>
<evidence type="ECO:0000256" key="4">
    <source>
        <dbReference type="ARBA" id="ARBA00007434"/>
    </source>
</evidence>
<dbReference type="SUPFAM" id="SSF57850">
    <property type="entry name" value="RING/U-box"/>
    <property type="match status" value="1"/>
</dbReference>
<evidence type="ECO:0000256" key="10">
    <source>
        <dbReference type="ARBA" id="ARBA00037624"/>
    </source>
</evidence>
<comment type="pathway">
    <text evidence="3">Protein modification; protein ubiquitination.</text>
</comment>
<evidence type="ECO:0000313" key="14">
    <source>
        <dbReference type="RefSeq" id="XP_022251871.1"/>
    </source>
</evidence>
<dbReference type="InterPro" id="IPR045132">
    <property type="entry name" value="UBE4"/>
</dbReference>
<organism evidence="13 14">
    <name type="scientific">Limulus polyphemus</name>
    <name type="common">Atlantic horseshoe crab</name>
    <dbReference type="NCBI Taxonomy" id="6850"/>
    <lineage>
        <taxon>Eukaryota</taxon>
        <taxon>Metazoa</taxon>
        <taxon>Ecdysozoa</taxon>
        <taxon>Arthropoda</taxon>
        <taxon>Chelicerata</taxon>
        <taxon>Merostomata</taxon>
        <taxon>Xiphosura</taxon>
        <taxon>Limulidae</taxon>
        <taxon>Limulus</taxon>
    </lineage>
</organism>
<evidence type="ECO:0000256" key="9">
    <source>
        <dbReference type="ARBA" id="ARBA00022990"/>
    </source>
</evidence>
<evidence type="ECO:0000256" key="5">
    <source>
        <dbReference type="ARBA" id="ARBA00012483"/>
    </source>
</evidence>
<evidence type="ECO:0000256" key="2">
    <source>
        <dbReference type="ARBA" id="ARBA00004496"/>
    </source>
</evidence>
<dbReference type="PANTHER" id="PTHR13931:SF16">
    <property type="entry name" value="UBIQUITIN CONJUGATION FACTOR E4 A"/>
    <property type="match status" value="1"/>
</dbReference>
<dbReference type="PROSITE" id="PS51698">
    <property type="entry name" value="U_BOX"/>
    <property type="match status" value="1"/>
</dbReference>
<comment type="subcellular location">
    <subcellularLocation>
        <location evidence="2">Cytoplasm</location>
    </subcellularLocation>
</comment>
<accession>A0ABM1T7L5</accession>
<keyword evidence="13" id="KW-1185">Reference proteome</keyword>
<dbReference type="RefSeq" id="XP_022251871.1">
    <property type="nucleotide sequence ID" value="XM_022396163.1"/>
</dbReference>
<keyword evidence="6" id="KW-0963">Cytoplasm</keyword>
<comment type="catalytic activity">
    <reaction evidence="1">
        <text>S-ubiquitinyl-[E2 ubiquitin-conjugating enzyme]-L-cysteine + [acceptor protein]-L-lysine = [E2 ubiquitin-conjugating enzyme]-L-cysteine + N(6)-ubiquitinyl-[acceptor protein]-L-lysine.</text>
        <dbReference type="EC" id="2.3.2.27"/>
    </reaction>
</comment>
<keyword evidence="7" id="KW-0808">Transferase</keyword>
<dbReference type="InterPro" id="IPR003613">
    <property type="entry name" value="Ubox_domain"/>
</dbReference>
<evidence type="ECO:0000313" key="13">
    <source>
        <dbReference type="Proteomes" id="UP000694941"/>
    </source>
</evidence>
<protein>
    <recommendedName>
        <fullName evidence="11">Ubiquitin conjugation factor E4 A</fullName>
        <ecNumber evidence="5">2.3.2.27</ecNumber>
    </recommendedName>
</protein>
<dbReference type="Pfam" id="PF10408">
    <property type="entry name" value="Ufd2P_core"/>
    <property type="match status" value="2"/>
</dbReference>
<dbReference type="Gene3D" id="3.30.40.10">
    <property type="entry name" value="Zinc/RING finger domain, C3HC4 (zinc finger)"/>
    <property type="match status" value="1"/>
</dbReference>
<evidence type="ECO:0000256" key="3">
    <source>
        <dbReference type="ARBA" id="ARBA00004906"/>
    </source>
</evidence>
<evidence type="ECO:0000256" key="8">
    <source>
        <dbReference type="ARBA" id="ARBA00022786"/>
    </source>
</evidence>
<feature type="domain" description="U-box" evidence="12">
    <location>
        <begin position="915"/>
        <end position="989"/>
    </location>
</feature>
<gene>
    <name evidence="14" type="primary">LOC106467359</name>
</gene>
<dbReference type="CDD" id="cd16657">
    <property type="entry name" value="RING-Ubox_UBE4A"/>
    <property type="match status" value="1"/>
</dbReference>
<dbReference type="PANTHER" id="PTHR13931">
    <property type="entry name" value="UBIQUITINATION FACTOR E4"/>
    <property type="match status" value="1"/>
</dbReference>
<proteinExistence type="inferred from homology"/>
<keyword evidence="8" id="KW-0833">Ubl conjugation pathway</keyword>
<name>A0ABM1T7L5_LIMPO</name>
<dbReference type="SMART" id="SM00504">
    <property type="entry name" value="Ubox"/>
    <property type="match status" value="1"/>
</dbReference>
<evidence type="ECO:0000256" key="7">
    <source>
        <dbReference type="ARBA" id="ARBA00022679"/>
    </source>
</evidence>
<dbReference type="Proteomes" id="UP000694941">
    <property type="component" value="Unplaced"/>
</dbReference>
<comment type="similarity">
    <text evidence="4">Belongs to the ubiquitin conjugation factor E4 family.</text>
</comment>
<keyword evidence="9" id="KW-0007">Acetylation</keyword>
<reference evidence="14" key="1">
    <citation type="submission" date="2025-08" db="UniProtKB">
        <authorList>
            <consortium name="RefSeq"/>
        </authorList>
    </citation>
    <scope>IDENTIFICATION</scope>
    <source>
        <tissue evidence="14">Muscle</tissue>
    </source>
</reference>